<sequence length="1058" mass="119110">MEAVAGENMEPDDLEQLLAKFVSRMEPVSPECVRAVRAREGIRWFAQALRAPPGVMADKSFETTEIDEFWSHSWHGRKWNKALTAMYLKNGMLATAVATFVNILLAVLVGTGILPPRFSEQPDYPYDSWWCSGIGSLLYCIVFVFWRPGQKVFVDVMCINQESENEKVKAILSMGALLKCSEKLLVLWDTTYCHRLWCVFELAGYLHSRGTTRKPNLEIRPTILGPCLVSLPLALSCVVVLLLVIPWAPLEESGLQLPVAYSLWPLFGICAFVFFYFSTVTFRAYFRSVNELETIVRQFTVKDTLCFCCSNDHRAPDGSVMACDRKIVFKCITTWLLGFPVTQDAKGNLYMDLVARCLDEQLAREVFTYRLGEILINCFIIGVTCVLMLGALLFENECWNLHLLEQENYGPYELFPGTAVFSLSTVSLAVLLFSCRRCVGLRHQLQKPSACVPTVLCLQKSGDKVPSKLEDCMLGYQGTDCSSCSDGFFTIHSNKRSDYPGFACHACPGQLTENGTCSGRGLCFDDDVTKDAAQAEENQKELSRLQLAFLYGNGTCTCSEHFTGDQCERGVCPAGLQYMHDSIVAHCRECEPGQFKPEFDNNARCRECALNHYAPESGSAKCYECIGNIFIYSVNKEQTQCSMDVAASLPILINIICWGFIFYFAPLVFGLPVVVADISKQAGGIRVVSHGNHNLMRGQRATVRFWGTGDPRLDTKQYDFKVEYLSNNELVLQKKDGSPVLENHQSSSGRFQVKPQQAWLRTGMFQVPYLVWALLPGVVYAGLLHYQNISDKRVMPSYSSLHVAIGCMIGIISHGIRYRQLSRTRLRKDIHSFVQELLRNNPKPVRCPRGPSRAIRAGQLWQFFDFFGGYTGPGRTMYYVCHNIILPLTCPFKLSYAELAGPTDVRWFVSHYWGTPFSHFVSTVCKHAQESFLTQSGCDDSITIWQHLSYWVCSFSNNQWAVEEEVGKNWDESSFYLAMRDVGSKGTVMVFDEEALPLTRSWCLFELLQTQQLSHERPGHFLGLMLCSPLGVMNNGNGSMDLAMNVSRPQIGRGSKNK</sequence>
<keyword evidence="1" id="KW-0812">Transmembrane</keyword>
<name>A0A1Q9CFX9_SYMMI</name>
<dbReference type="PANTHER" id="PTHR46967">
    <property type="entry name" value="INSULIN-LIKE GROWTH FACTOR BINDING PROTEIN,N-TERMINAL"/>
    <property type="match status" value="1"/>
</dbReference>
<protein>
    <submittedName>
        <fullName evidence="2">Uncharacterized protein</fullName>
    </submittedName>
</protein>
<dbReference type="AlphaFoldDB" id="A0A1Q9CFX9"/>
<feature type="transmembrane region" description="Helical" evidence="1">
    <location>
        <begin position="259"/>
        <end position="277"/>
    </location>
</feature>
<feature type="transmembrane region" description="Helical" evidence="1">
    <location>
        <begin position="126"/>
        <end position="146"/>
    </location>
</feature>
<feature type="transmembrane region" description="Helical" evidence="1">
    <location>
        <begin position="374"/>
        <end position="394"/>
    </location>
</feature>
<feature type="transmembrane region" description="Helical" evidence="1">
    <location>
        <begin position="769"/>
        <end position="786"/>
    </location>
</feature>
<dbReference type="Gene3D" id="2.10.50.10">
    <property type="entry name" value="Tumor Necrosis Factor Receptor, subunit A, domain 2"/>
    <property type="match status" value="1"/>
</dbReference>
<evidence type="ECO:0000313" key="3">
    <source>
        <dbReference type="Proteomes" id="UP000186817"/>
    </source>
</evidence>
<organism evidence="2 3">
    <name type="scientific">Symbiodinium microadriaticum</name>
    <name type="common">Dinoflagellate</name>
    <name type="synonym">Zooxanthella microadriatica</name>
    <dbReference type="NCBI Taxonomy" id="2951"/>
    <lineage>
        <taxon>Eukaryota</taxon>
        <taxon>Sar</taxon>
        <taxon>Alveolata</taxon>
        <taxon>Dinophyceae</taxon>
        <taxon>Suessiales</taxon>
        <taxon>Symbiodiniaceae</taxon>
        <taxon>Symbiodinium</taxon>
    </lineage>
</organism>
<proteinExistence type="predicted"/>
<comment type="caution">
    <text evidence="2">The sequence shown here is derived from an EMBL/GenBank/DDBJ whole genome shotgun (WGS) entry which is preliminary data.</text>
</comment>
<feature type="transmembrane region" description="Helical" evidence="1">
    <location>
        <begin position="414"/>
        <end position="433"/>
    </location>
</feature>
<keyword evidence="3" id="KW-1185">Reference proteome</keyword>
<dbReference type="Proteomes" id="UP000186817">
    <property type="component" value="Unassembled WGS sequence"/>
</dbReference>
<feature type="transmembrane region" description="Helical" evidence="1">
    <location>
        <begin position="91"/>
        <end position="114"/>
    </location>
</feature>
<dbReference type="PANTHER" id="PTHR46967:SF1">
    <property type="entry name" value="KERATIN-ASSOCIATED PROTEIN 16-1-LIKE"/>
    <property type="match status" value="1"/>
</dbReference>
<feature type="transmembrane region" description="Helical" evidence="1">
    <location>
        <begin position="798"/>
        <end position="816"/>
    </location>
</feature>
<feature type="transmembrane region" description="Helical" evidence="1">
    <location>
        <begin position="645"/>
        <end position="665"/>
    </location>
</feature>
<keyword evidence="1" id="KW-1133">Transmembrane helix</keyword>
<feature type="transmembrane region" description="Helical" evidence="1">
    <location>
        <begin position="223"/>
        <end position="247"/>
    </location>
</feature>
<dbReference type="EMBL" id="LSRX01001245">
    <property type="protein sequence ID" value="OLP81838.1"/>
    <property type="molecule type" value="Genomic_DNA"/>
</dbReference>
<keyword evidence="1" id="KW-0472">Membrane</keyword>
<dbReference type="SMART" id="SM01411">
    <property type="entry name" value="Ephrin_rec_like"/>
    <property type="match status" value="1"/>
</dbReference>
<gene>
    <name evidence="2" type="ORF">AK812_SmicGene37575</name>
</gene>
<evidence type="ECO:0000313" key="2">
    <source>
        <dbReference type="EMBL" id="OLP81838.1"/>
    </source>
</evidence>
<dbReference type="OrthoDB" id="414596at2759"/>
<accession>A0A1Q9CFX9</accession>
<evidence type="ECO:0000256" key="1">
    <source>
        <dbReference type="SAM" id="Phobius"/>
    </source>
</evidence>
<reference evidence="2 3" key="1">
    <citation type="submission" date="2016-02" db="EMBL/GenBank/DDBJ databases">
        <title>Genome analysis of coral dinoflagellate symbionts highlights evolutionary adaptations to a symbiotic lifestyle.</title>
        <authorList>
            <person name="Aranda M."/>
            <person name="Li Y."/>
            <person name="Liew Y.J."/>
            <person name="Baumgarten S."/>
            <person name="Simakov O."/>
            <person name="Wilson M."/>
            <person name="Piel J."/>
            <person name="Ashoor H."/>
            <person name="Bougouffa S."/>
            <person name="Bajic V.B."/>
            <person name="Ryu T."/>
            <person name="Ravasi T."/>
            <person name="Bayer T."/>
            <person name="Micklem G."/>
            <person name="Kim H."/>
            <person name="Bhak J."/>
            <person name="Lajeunesse T.C."/>
            <person name="Voolstra C.R."/>
        </authorList>
    </citation>
    <scope>NUCLEOTIDE SEQUENCE [LARGE SCALE GENOMIC DNA]</scope>
    <source>
        <strain evidence="2 3">CCMP2467</strain>
    </source>
</reference>